<dbReference type="InterPro" id="IPR058914">
    <property type="entry name" value="LIPB1/2_CC"/>
</dbReference>
<dbReference type="SMART" id="SM00454">
    <property type="entry name" value="SAM"/>
    <property type="match status" value="3"/>
</dbReference>
<protein>
    <submittedName>
        <fullName evidence="6">SAM domain-containing protein</fullName>
    </submittedName>
</protein>
<feature type="region of interest" description="Disordered" evidence="4">
    <location>
        <begin position="577"/>
        <end position="604"/>
    </location>
</feature>
<gene>
    <name evidence="6" type="ORF">Mgra_00007775</name>
</gene>
<dbReference type="EMBL" id="JABEBT010000092">
    <property type="protein sequence ID" value="KAF7632843.1"/>
    <property type="molecule type" value="Genomic_DNA"/>
</dbReference>
<accession>A0A8S9ZHN4</accession>
<keyword evidence="1" id="KW-0677">Repeat</keyword>
<evidence type="ECO:0000259" key="5">
    <source>
        <dbReference type="PROSITE" id="PS50105"/>
    </source>
</evidence>
<name>A0A8S9ZHN4_9BILA</name>
<dbReference type="InterPro" id="IPR001660">
    <property type="entry name" value="SAM"/>
</dbReference>
<sequence length="962" mass="107487">MENSPSPQLALSSEHIESVGGSLSVGQNTVRKCSFPSPISNGAPSTSALLSDDVEQYLQTFLEAIDQHRLASPISNQDKKKIMTWLLNTTGNLLDFSSVGIDNQPQYSQKKDESDFRYQLFSYFLLIKIRRKSDPAALIWRSANAATTVNHDPAEPLLRKWSTKSNCSGRGGVDHSQRTLREQMIFDKSVGNVAIKGRGSSSSFSGSRPLIPFPVNHSDSAIGSSLDGSFSCSFLPPPPPYRPPCSLIESGSDGILGSQQHNKTPQGKDFTSLLGFDTLILPSAINRSSPTPSAMSSSELPDQERIQRLIASRDNLSMKVAKLTKQVTLQREKIHEMETMLNARSNDEVKNNRNNNEVVEPIAQELANLQHNNLTLEREKFDAERRLRLSNSELEHYITGQPPLSKSRLKIGDVSSVARTEFEKLQLAIQRLLEDNEQKQQQKNFHQQSFPAFLPMSNSFTFALGTQHQQMTSYTPPLWRVSSPPSIPPHLSHSPRPSASPMARRLAAELDELRRSGVICTTAHPSYSSASLPRSIHSKSNSLGSCAPKLIYQHQPNIYGGGLSSRSDDETAFRFSASANNSQQNGSKSFHNKKEKRGRRPRSTLRSFLGRFAHRGNSLQDLRTSPRFPSPISFLTKNAGTTVDSTGFSNPPISEFVEWDSQKCNLWLHECGFDGYSMDAVHSGRHLINLTDKDFERDLGIKSGLQRKRLKCLLTRIERRVGTDEIEAPDRFDTNQVMIWLDLIGLPQYRDLFANYRMDGRLLLELSAQDLLELGIHSALNHASLARAIQFLRSAEFHLHRMEGHFDTDSLCRSPIPTEVERWSHHCTLGWLCSIDLAEFTQNLAFSGIHGALLVLEPTFTAESLAELLQIPMQKTLLRRHLSTQFNTLLGQKVINHKRDVTAQPFVTHLTPFLRIKLAKKSVGVGFSLSRKKSKSDLFVEPEVRVCPAEINGTAVEAITNV</sequence>
<dbReference type="SUPFAM" id="SSF47769">
    <property type="entry name" value="SAM/Pointed domain"/>
    <property type="match status" value="2"/>
</dbReference>
<dbReference type="OrthoDB" id="6516566at2759"/>
<dbReference type="Pfam" id="PF07647">
    <property type="entry name" value="SAM_2"/>
    <property type="match status" value="1"/>
</dbReference>
<dbReference type="PROSITE" id="PS50105">
    <property type="entry name" value="SAM_DOMAIN"/>
    <property type="match status" value="1"/>
</dbReference>
<organism evidence="6 7">
    <name type="scientific">Meloidogyne graminicola</name>
    <dbReference type="NCBI Taxonomy" id="189291"/>
    <lineage>
        <taxon>Eukaryota</taxon>
        <taxon>Metazoa</taxon>
        <taxon>Ecdysozoa</taxon>
        <taxon>Nematoda</taxon>
        <taxon>Chromadorea</taxon>
        <taxon>Rhabditida</taxon>
        <taxon>Tylenchina</taxon>
        <taxon>Tylenchomorpha</taxon>
        <taxon>Tylenchoidea</taxon>
        <taxon>Meloidogynidae</taxon>
        <taxon>Meloidogyninae</taxon>
        <taxon>Meloidogyne</taxon>
    </lineage>
</organism>
<evidence type="ECO:0000256" key="3">
    <source>
        <dbReference type="SAM" id="Coils"/>
    </source>
</evidence>
<evidence type="ECO:0000256" key="4">
    <source>
        <dbReference type="SAM" id="MobiDB-lite"/>
    </source>
</evidence>
<feature type="coiled-coil region" evidence="3">
    <location>
        <begin position="422"/>
        <end position="449"/>
    </location>
</feature>
<dbReference type="Gene3D" id="1.10.150.50">
    <property type="entry name" value="Transcription Factor, Ets-1"/>
    <property type="match status" value="3"/>
</dbReference>
<feature type="compositionally biased region" description="Basic residues" evidence="4">
    <location>
        <begin position="590"/>
        <end position="603"/>
    </location>
</feature>
<proteinExistence type="predicted"/>
<dbReference type="GO" id="GO:0048786">
    <property type="term" value="C:presynaptic active zone"/>
    <property type="evidence" value="ECO:0007669"/>
    <property type="project" value="TreeGrafter"/>
</dbReference>
<evidence type="ECO:0000313" key="7">
    <source>
        <dbReference type="Proteomes" id="UP000605970"/>
    </source>
</evidence>
<keyword evidence="2 3" id="KW-0175">Coiled coil</keyword>
<dbReference type="PANTHER" id="PTHR12587:SF14">
    <property type="entry name" value="AT31531P"/>
    <property type="match status" value="1"/>
</dbReference>
<evidence type="ECO:0000256" key="1">
    <source>
        <dbReference type="ARBA" id="ARBA00022737"/>
    </source>
</evidence>
<dbReference type="Pfam" id="PF26022">
    <property type="entry name" value="CC_Liprin_beta"/>
    <property type="match status" value="1"/>
</dbReference>
<evidence type="ECO:0000313" key="6">
    <source>
        <dbReference type="EMBL" id="KAF7632843.1"/>
    </source>
</evidence>
<dbReference type="InterPro" id="IPR013761">
    <property type="entry name" value="SAM/pointed_sf"/>
</dbReference>
<dbReference type="Pfam" id="PF00536">
    <property type="entry name" value="SAM_1"/>
    <property type="match status" value="1"/>
</dbReference>
<reference evidence="6" key="1">
    <citation type="journal article" date="2020" name="Ecol. Evol.">
        <title>Genome structure and content of the rice root-knot nematode (Meloidogyne graminicola).</title>
        <authorList>
            <person name="Phan N.T."/>
            <person name="Danchin E.G.J."/>
            <person name="Klopp C."/>
            <person name="Perfus-Barbeoch L."/>
            <person name="Kozlowski D.K."/>
            <person name="Koutsovoulos G.D."/>
            <person name="Lopez-Roques C."/>
            <person name="Bouchez O."/>
            <person name="Zahm M."/>
            <person name="Besnard G."/>
            <person name="Bellafiore S."/>
        </authorList>
    </citation>
    <scope>NUCLEOTIDE SEQUENCE</scope>
    <source>
        <strain evidence="6">VN-18</strain>
    </source>
</reference>
<dbReference type="AlphaFoldDB" id="A0A8S9ZHN4"/>
<dbReference type="GO" id="GO:0007528">
    <property type="term" value="P:neuromuscular junction development"/>
    <property type="evidence" value="ECO:0007669"/>
    <property type="project" value="TreeGrafter"/>
</dbReference>
<keyword evidence="7" id="KW-1185">Reference proteome</keyword>
<evidence type="ECO:0000256" key="2">
    <source>
        <dbReference type="ARBA" id="ARBA00023054"/>
    </source>
</evidence>
<dbReference type="InterPro" id="IPR029515">
    <property type="entry name" value="Liprin"/>
</dbReference>
<comment type="caution">
    <text evidence="6">The sequence shown here is derived from an EMBL/GenBank/DDBJ whole genome shotgun (WGS) entry which is preliminary data.</text>
</comment>
<dbReference type="Proteomes" id="UP000605970">
    <property type="component" value="Unassembled WGS sequence"/>
</dbReference>
<feature type="domain" description="SAM" evidence="5">
    <location>
        <begin position="732"/>
        <end position="795"/>
    </location>
</feature>
<dbReference type="PANTHER" id="PTHR12587">
    <property type="entry name" value="LAR INTERACTING PROTEIN LIP -RELATED PROTEIN"/>
    <property type="match status" value="1"/>
</dbReference>